<organism evidence="1 2">
    <name type="scientific">Streptomyces rubradiris</name>
    <name type="common">Streptomyces achromogenes subsp. rubradiris</name>
    <dbReference type="NCBI Taxonomy" id="285531"/>
    <lineage>
        <taxon>Bacteria</taxon>
        <taxon>Bacillati</taxon>
        <taxon>Actinomycetota</taxon>
        <taxon>Actinomycetes</taxon>
        <taxon>Kitasatosporales</taxon>
        <taxon>Streptomycetaceae</taxon>
        <taxon>Streptomyces</taxon>
    </lineage>
</organism>
<evidence type="ECO:0000313" key="1">
    <source>
        <dbReference type="EMBL" id="GHI52414.1"/>
    </source>
</evidence>
<reference evidence="2" key="1">
    <citation type="submission" date="2023-07" db="EMBL/GenBank/DDBJ databases">
        <title>Whole genome shotgun sequence of Streptomyces achromogenes subsp. rubradiris NBRC 14000.</title>
        <authorList>
            <person name="Komaki H."/>
            <person name="Tamura T."/>
        </authorList>
    </citation>
    <scope>NUCLEOTIDE SEQUENCE [LARGE SCALE GENOMIC DNA]</scope>
    <source>
        <strain evidence="2">NBRC 14000</strain>
    </source>
</reference>
<name>A0ABQ3R981_STRRR</name>
<accession>A0ABQ3R981</accession>
<dbReference type="Proteomes" id="UP000646738">
    <property type="component" value="Unassembled WGS sequence"/>
</dbReference>
<evidence type="ECO:0000313" key="2">
    <source>
        <dbReference type="Proteomes" id="UP000646738"/>
    </source>
</evidence>
<proteinExistence type="predicted"/>
<gene>
    <name evidence="1" type="ORF">Srubr_22600</name>
</gene>
<evidence type="ECO:0008006" key="3">
    <source>
        <dbReference type="Google" id="ProtNLM"/>
    </source>
</evidence>
<comment type="caution">
    <text evidence="1">The sequence shown here is derived from an EMBL/GenBank/DDBJ whole genome shotgun (WGS) entry which is preliminary data.</text>
</comment>
<sequence>MIAGLSEFHGGLGLAVGPFTPLSAAALVGVMIDAMATVTGAHGLWGSDGGVEYNVGIAVVALTVAGTGPGRLALGRYLPGAPVAGPQQASPWYWEASAPRSH</sequence>
<protein>
    <recommendedName>
        <fullName evidence="3">DoxX-like protein</fullName>
    </recommendedName>
</protein>
<dbReference type="PANTHER" id="PTHR33452">
    <property type="entry name" value="OXIDOREDUCTASE CATD-RELATED"/>
    <property type="match status" value="1"/>
</dbReference>
<dbReference type="InterPro" id="IPR051907">
    <property type="entry name" value="DoxX-like_oxidoreductase"/>
</dbReference>
<dbReference type="EMBL" id="BNEA01000007">
    <property type="protein sequence ID" value="GHI52414.1"/>
    <property type="molecule type" value="Genomic_DNA"/>
</dbReference>
<keyword evidence="2" id="KW-1185">Reference proteome</keyword>
<dbReference type="PANTHER" id="PTHR33452:SF1">
    <property type="entry name" value="INNER MEMBRANE PROTEIN YPHA-RELATED"/>
    <property type="match status" value="1"/>
</dbReference>